<dbReference type="AlphaFoldDB" id="A0A9R0T870"/>
<feature type="region of interest" description="Disordered" evidence="7">
    <location>
        <begin position="54"/>
        <end position="106"/>
    </location>
</feature>
<reference evidence="8 9" key="1">
    <citation type="submission" date="2017-09" db="EMBL/GenBank/DDBJ databases">
        <authorList>
            <consortium name="International Durum Wheat Genome Sequencing Consortium (IDWGSC)"/>
            <person name="Milanesi L."/>
        </authorList>
    </citation>
    <scope>NUCLEOTIDE SEQUENCE [LARGE SCALE GENOMIC DNA]</scope>
    <source>
        <strain evidence="9">cv. Svevo</strain>
    </source>
</reference>
<feature type="transmembrane region" description="Helical" evidence="6">
    <location>
        <begin position="510"/>
        <end position="531"/>
    </location>
</feature>
<evidence type="ECO:0000256" key="4">
    <source>
        <dbReference type="ARBA" id="ARBA00022989"/>
    </source>
</evidence>
<dbReference type="Gramene" id="TRITD4Bv1G132900.1">
    <property type="protein sequence ID" value="TRITD4Bv1G132900.1"/>
    <property type="gene ID" value="TRITD4Bv1G132900"/>
</dbReference>
<feature type="transmembrane region" description="Helical" evidence="6">
    <location>
        <begin position="378"/>
        <end position="397"/>
    </location>
</feature>
<feature type="transmembrane region" description="Helical" evidence="6">
    <location>
        <begin position="449"/>
        <end position="471"/>
    </location>
</feature>
<protein>
    <recommendedName>
        <fullName evidence="6">Solute carrier family 40 member</fullName>
    </recommendedName>
</protein>
<accession>A0A9R0T870</accession>
<dbReference type="PANTHER" id="PTHR11660:SF51">
    <property type="entry name" value="SOLUTE CARRIER FAMILY 40 MEMBER 3, CHLOROPLASTIC"/>
    <property type="match status" value="1"/>
</dbReference>
<feature type="compositionally biased region" description="Low complexity" evidence="7">
    <location>
        <begin position="66"/>
        <end position="82"/>
    </location>
</feature>
<dbReference type="GO" id="GO:0016020">
    <property type="term" value="C:membrane"/>
    <property type="evidence" value="ECO:0007669"/>
    <property type="project" value="UniProtKB-SubCell"/>
</dbReference>
<organism evidence="8 9">
    <name type="scientific">Triticum turgidum subsp. durum</name>
    <name type="common">Durum wheat</name>
    <name type="synonym">Triticum durum</name>
    <dbReference type="NCBI Taxonomy" id="4567"/>
    <lineage>
        <taxon>Eukaryota</taxon>
        <taxon>Viridiplantae</taxon>
        <taxon>Streptophyta</taxon>
        <taxon>Embryophyta</taxon>
        <taxon>Tracheophyta</taxon>
        <taxon>Spermatophyta</taxon>
        <taxon>Magnoliopsida</taxon>
        <taxon>Liliopsida</taxon>
        <taxon>Poales</taxon>
        <taxon>Poaceae</taxon>
        <taxon>BOP clade</taxon>
        <taxon>Pooideae</taxon>
        <taxon>Triticodae</taxon>
        <taxon>Triticeae</taxon>
        <taxon>Triticinae</taxon>
        <taxon>Triticum</taxon>
    </lineage>
</organism>
<dbReference type="OMA" id="WIAQPSE"/>
<dbReference type="PANTHER" id="PTHR11660">
    <property type="entry name" value="SOLUTE CARRIER FAMILY 40 MEMBER"/>
    <property type="match status" value="1"/>
</dbReference>
<keyword evidence="3 6" id="KW-0812">Transmembrane</keyword>
<keyword evidence="5 6" id="KW-0472">Membrane</keyword>
<dbReference type="Proteomes" id="UP000324705">
    <property type="component" value="Chromosome 4B"/>
</dbReference>
<gene>
    <name evidence="8" type="ORF">TRITD_4Bv1G132900</name>
</gene>
<dbReference type="EMBL" id="LT934118">
    <property type="protein sequence ID" value="VAI07558.1"/>
    <property type="molecule type" value="Genomic_DNA"/>
</dbReference>
<comment type="similarity">
    <text evidence="6">Belongs to the ferroportin (FP) (TC 2.A.100) family. SLC40A subfamily.</text>
</comment>
<evidence type="ECO:0000256" key="3">
    <source>
        <dbReference type="ARBA" id="ARBA00022692"/>
    </source>
</evidence>
<sequence>MGLAARYIFTGRRNLARTDDIVRPKSLAQAYPHGPNSHLIRFIQLPRAGACRGRRRRRRGAAMPASISMPKILSSSSSSSSISRRKPAPAAFTRSPGCRVTPPPSLRSNTRFAGSCHTVASSGTSLAEYSGEGASAVGYQDGGLPFVNLSSSNIQRTEPILPKDESTPSLLLAALPAPQKGNGPEGHLESTPAYPAAMKALFGACLAGNATEHLWNFTWPAAVATLHQSLLPVAVLGFFTKLVVFVAGPLVGNLVSSLPLIPTYRSLTVIQTAAHFVSAAMITYAFTFPRASTAPELLLQPWFAVLVASTAVDSLSRVSLGIIAERDFVVQLAGEGRRIALAQANATLSRVDLICETAGASVFAFLLSKNDPLTCIKLSCLISLSALPLHIFLGGAMNRLADGVFDHSDHRSLHAASTFDVRMIVVDAVATIRRGWSEYISQPVLPASLAYVLVCFNVALAPGALMTTFLIHHGVSPLVLGVFAGSSALMGILATFMTPNLVKELGILNAGAAGLLGQSALLGAAVLVYLTGSISRRGALFTFLGLIVVSRLGHMAYSVIGLQVVQTGSPIGKAKLIGATEIAIASLAELGMMAVAVAAKDVSRFGAVAVLSAAAVAAAAWLYCAWLANSTQHLKTLFPS</sequence>
<proteinExistence type="inferred from homology"/>
<evidence type="ECO:0000256" key="5">
    <source>
        <dbReference type="ARBA" id="ARBA00023136"/>
    </source>
</evidence>
<name>A0A9R0T870_TRITD</name>
<keyword evidence="6" id="KW-0406">Ion transport</keyword>
<comment type="subcellular location">
    <subcellularLocation>
        <location evidence="1 6">Membrane</location>
        <topology evidence="1 6">Multi-pass membrane protein</topology>
    </subcellularLocation>
</comment>
<evidence type="ECO:0000313" key="9">
    <source>
        <dbReference type="Proteomes" id="UP000324705"/>
    </source>
</evidence>
<keyword evidence="4 6" id="KW-1133">Transmembrane helix</keyword>
<evidence type="ECO:0000256" key="6">
    <source>
        <dbReference type="RuleBase" id="RU365065"/>
    </source>
</evidence>
<evidence type="ECO:0000256" key="2">
    <source>
        <dbReference type="ARBA" id="ARBA00022448"/>
    </source>
</evidence>
<evidence type="ECO:0000256" key="7">
    <source>
        <dbReference type="SAM" id="MobiDB-lite"/>
    </source>
</evidence>
<feature type="transmembrane region" description="Helical" evidence="6">
    <location>
        <begin position="230"/>
        <end position="255"/>
    </location>
</feature>
<feature type="transmembrane region" description="Helical" evidence="6">
    <location>
        <begin position="605"/>
        <end position="628"/>
    </location>
</feature>
<dbReference type="InterPro" id="IPR009716">
    <property type="entry name" value="Ferroportin-1"/>
</dbReference>
<keyword evidence="2 6" id="KW-0813">Transport</keyword>
<feature type="transmembrane region" description="Helical" evidence="6">
    <location>
        <begin position="478"/>
        <end position="498"/>
    </location>
</feature>
<dbReference type="GO" id="GO:0005381">
    <property type="term" value="F:iron ion transmembrane transporter activity"/>
    <property type="evidence" value="ECO:0007669"/>
    <property type="project" value="UniProtKB-UniRule"/>
</dbReference>
<keyword evidence="9" id="KW-1185">Reference proteome</keyword>
<evidence type="ECO:0000313" key="8">
    <source>
        <dbReference type="EMBL" id="VAI07558.1"/>
    </source>
</evidence>
<dbReference type="Pfam" id="PF06963">
    <property type="entry name" value="FPN1"/>
    <property type="match status" value="1"/>
</dbReference>
<comment type="caution">
    <text evidence="6">Lacks conserved residue(s) required for the propagation of feature annotation.</text>
</comment>
<feature type="transmembrane region" description="Helical" evidence="6">
    <location>
        <begin position="267"/>
        <end position="286"/>
    </location>
</feature>
<feature type="transmembrane region" description="Helical" evidence="6">
    <location>
        <begin position="577"/>
        <end position="598"/>
    </location>
</feature>
<comment type="function">
    <text evidence="6">May be involved in iron transport and iron homeostasis.</text>
</comment>
<evidence type="ECO:0000256" key="1">
    <source>
        <dbReference type="ARBA" id="ARBA00004141"/>
    </source>
</evidence>
<feature type="transmembrane region" description="Helical" evidence="6">
    <location>
        <begin position="538"/>
        <end position="557"/>
    </location>
</feature>